<evidence type="ECO:0000313" key="1">
    <source>
        <dbReference type="Ensembl" id="ENSPMGP00000005246.1"/>
    </source>
</evidence>
<organism evidence="1 2">
    <name type="scientific">Periophthalmus magnuspinnatus</name>
    <dbReference type="NCBI Taxonomy" id="409849"/>
    <lineage>
        <taxon>Eukaryota</taxon>
        <taxon>Metazoa</taxon>
        <taxon>Chordata</taxon>
        <taxon>Craniata</taxon>
        <taxon>Vertebrata</taxon>
        <taxon>Euteleostomi</taxon>
        <taxon>Actinopterygii</taxon>
        <taxon>Neopterygii</taxon>
        <taxon>Teleostei</taxon>
        <taxon>Neoteleostei</taxon>
        <taxon>Acanthomorphata</taxon>
        <taxon>Gobiaria</taxon>
        <taxon>Gobiiformes</taxon>
        <taxon>Gobioidei</taxon>
        <taxon>Gobiidae</taxon>
        <taxon>Oxudercinae</taxon>
        <taxon>Periophthalmus</taxon>
    </lineage>
</organism>
<dbReference type="Proteomes" id="UP000261520">
    <property type="component" value="Unplaced"/>
</dbReference>
<reference evidence="1" key="1">
    <citation type="submission" date="2025-08" db="UniProtKB">
        <authorList>
            <consortium name="Ensembl"/>
        </authorList>
    </citation>
    <scope>IDENTIFICATION</scope>
</reference>
<evidence type="ECO:0000313" key="2">
    <source>
        <dbReference type="Proteomes" id="UP000261520"/>
    </source>
</evidence>
<proteinExistence type="predicted"/>
<dbReference type="AlphaFoldDB" id="A0A3B3ZLF9"/>
<protein>
    <submittedName>
        <fullName evidence="1">Uncharacterized protein</fullName>
    </submittedName>
</protein>
<sequence>LDTNDLFLIYSCQRGYDFRMIDLRCGVGNPISEHHDTVRLHLDTLKKCQETQCSGFFVSLNQMFQ</sequence>
<keyword evidence="2" id="KW-1185">Reference proteome</keyword>
<reference evidence="1" key="2">
    <citation type="submission" date="2025-09" db="UniProtKB">
        <authorList>
            <consortium name="Ensembl"/>
        </authorList>
    </citation>
    <scope>IDENTIFICATION</scope>
</reference>
<dbReference type="STRING" id="409849.ENSPMGP00000005246"/>
<accession>A0A3B3ZLF9</accession>
<name>A0A3B3ZLF9_9GOBI</name>
<dbReference type="Ensembl" id="ENSPMGT00000005565.1">
    <property type="protein sequence ID" value="ENSPMGP00000005246.1"/>
    <property type="gene ID" value="ENSPMGG00000004409.1"/>
</dbReference>